<dbReference type="AlphaFoldDB" id="A0A5C3MLQ3"/>
<accession>A0A5C3MLQ3</accession>
<sequence length="154" mass="17189">MKIPSVLLRRLARPQQCPPRHAALPDFEIENAYANSISMLDMTLAIEGNRMPARAYTYGESFFSYDLFSTFLSLSPSSPWSSDMVHPFWCVWTFLSTVGGRTRERCAGCERTLSSLSYDPFSILVPAAPAVSSGLPVLGLDFLHKLTDYPFLKA</sequence>
<evidence type="ECO:0000313" key="2">
    <source>
        <dbReference type="Proteomes" id="UP000305948"/>
    </source>
</evidence>
<gene>
    <name evidence="1" type="ORF">OE88DRAFT_1667874</name>
</gene>
<dbReference type="EMBL" id="ML213531">
    <property type="protein sequence ID" value="TFK46250.1"/>
    <property type="molecule type" value="Genomic_DNA"/>
</dbReference>
<keyword evidence="2" id="KW-1185">Reference proteome</keyword>
<evidence type="ECO:0000313" key="1">
    <source>
        <dbReference type="EMBL" id="TFK46250.1"/>
    </source>
</evidence>
<proteinExistence type="predicted"/>
<name>A0A5C3MLQ3_9AGAM</name>
<dbReference type="Proteomes" id="UP000305948">
    <property type="component" value="Unassembled WGS sequence"/>
</dbReference>
<protein>
    <submittedName>
        <fullName evidence="1">Uncharacterized protein</fullName>
    </submittedName>
</protein>
<organism evidence="1 2">
    <name type="scientific">Heliocybe sulcata</name>
    <dbReference type="NCBI Taxonomy" id="5364"/>
    <lineage>
        <taxon>Eukaryota</taxon>
        <taxon>Fungi</taxon>
        <taxon>Dikarya</taxon>
        <taxon>Basidiomycota</taxon>
        <taxon>Agaricomycotina</taxon>
        <taxon>Agaricomycetes</taxon>
        <taxon>Gloeophyllales</taxon>
        <taxon>Gloeophyllaceae</taxon>
        <taxon>Heliocybe</taxon>
    </lineage>
</organism>
<reference evidence="1 2" key="1">
    <citation type="journal article" date="2019" name="Nat. Ecol. Evol.">
        <title>Megaphylogeny resolves global patterns of mushroom evolution.</title>
        <authorList>
            <person name="Varga T."/>
            <person name="Krizsan K."/>
            <person name="Foldi C."/>
            <person name="Dima B."/>
            <person name="Sanchez-Garcia M."/>
            <person name="Sanchez-Ramirez S."/>
            <person name="Szollosi G.J."/>
            <person name="Szarkandi J.G."/>
            <person name="Papp V."/>
            <person name="Albert L."/>
            <person name="Andreopoulos W."/>
            <person name="Angelini C."/>
            <person name="Antonin V."/>
            <person name="Barry K.W."/>
            <person name="Bougher N.L."/>
            <person name="Buchanan P."/>
            <person name="Buyck B."/>
            <person name="Bense V."/>
            <person name="Catcheside P."/>
            <person name="Chovatia M."/>
            <person name="Cooper J."/>
            <person name="Damon W."/>
            <person name="Desjardin D."/>
            <person name="Finy P."/>
            <person name="Geml J."/>
            <person name="Haridas S."/>
            <person name="Hughes K."/>
            <person name="Justo A."/>
            <person name="Karasinski D."/>
            <person name="Kautmanova I."/>
            <person name="Kiss B."/>
            <person name="Kocsube S."/>
            <person name="Kotiranta H."/>
            <person name="LaButti K.M."/>
            <person name="Lechner B.E."/>
            <person name="Liimatainen K."/>
            <person name="Lipzen A."/>
            <person name="Lukacs Z."/>
            <person name="Mihaltcheva S."/>
            <person name="Morgado L.N."/>
            <person name="Niskanen T."/>
            <person name="Noordeloos M.E."/>
            <person name="Ohm R.A."/>
            <person name="Ortiz-Santana B."/>
            <person name="Ovrebo C."/>
            <person name="Racz N."/>
            <person name="Riley R."/>
            <person name="Savchenko A."/>
            <person name="Shiryaev A."/>
            <person name="Soop K."/>
            <person name="Spirin V."/>
            <person name="Szebenyi C."/>
            <person name="Tomsovsky M."/>
            <person name="Tulloss R.E."/>
            <person name="Uehling J."/>
            <person name="Grigoriev I.V."/>
            <person name="Vagvolgyi C."/>
            <person name="Papp T."/>
            <person name="Martin F.M."/>
            <person name="Miettinen O."/>
            <person name="Hibbett D.S."/>
            <person name="Nagy L.G."/>
        </authorList>
    </citation>
    <scope>NUCLEOTIDE SEQUENCE [LARGE SCALE GENOMIC DNA]</scope>
    <source>
        <strain evidence="1 2">OMC1185</strain>
    </source>
</reference>